<keyword evidence="6" id="KW-1185">Reference proteome</keyword>
<keyword evidence="2" id="KW-0808">Transferase</keyword>
<dbReference type="OrthoDB" id="9781342at2"/>
<dbReference type="GO" id="GO:0016740">
    <property type="term" value="F:transferase activity"/>
    <property type="evidence" value="ECO:0007669"/>
    <property type="project" value="UniProtKB-KW"/>
</dbReference>
<name>A0A518HDN9_9BACT</name>
<sequence length="520" mass="54406">MPPTTRAVIAADSPSTAAAGARVAELGGNAADIAVAAGFVATMAESLLCSLSGSGFALIAPADGRDPELIDGAHAVPGLDPGLRRDPEALDVVEYPLPYGGGIRIRIGRGTVAVPGAPAMLEETWRRHGRLPWAEVLAPAVELARSGWPASKTMSGYLALVGPGSYSRQDDCLFCYFPDGRRPPDPGAPFRISHMDRTMEQLSREGTRALYEGDLALAFDREMRAHGGLVSRQDLRSYRAEVRRPLTLRSRGWTLGLNPPPAIGGAALGVLIGWLDRAWPDGPAPGRRARLLAKAQLALLELRSGVIEAEDFDDSIARALLEDSGLLPWLPRLSSPGTTQISVATADGGLASIAMSNGYDAGIMIPGTGITCNNALGEPELNPRGFLAAPPGSRVVSNMAPSIALGDDGRRLAFGSPGASRITTALAQTWAWLAFEGLDPEAAIAAPRLHVDPPGSGDGPPVARVEPGFDLSGLDDGLAVVPFPTIDMYFGGVKLALRSPDGSLLGRADPRREGAVRSVD</sequence>
<dbReference type="AlphaFoldDB" id="A0A518HDN9"/>
<evidence type="ECO:0000256" key="2">
    <source>
        <dbReference type="ARBA" id="ARBA00022679"/>
    </source>
</evidence>
<evidence type="ECO:0000313" key="5">
    <source>
        <dbReference type="EMBL" id="QDV38950.1"/>
    </source>
</evidence>
<dbReference type="KEGG" id="tpla:ElP_69100"/>
<evidence type="ECO:0000313" key="6">
    <source>
        <dbReference type="Proteomes" id="UP000317835"/>
    </source>
</evidence>
<dbReference type="GO" id="GO:0016787">
    <property type="term" value="F:hydrolase activity"/>
    <property type="evidence" value="ECO:0007669"/>
    <property type="project" value="UniProtKB-KW"/>
</dbReference>
<keyword evidence="3" id="KW-0378">Hydrolase</keyword>
<evidence type="ECO:0000256" key="4">
    <source>
        <dbReference type="ARBA" id="ARBA00023145"/>
    </source>
</evidence>
<dbReference type="EMBL" id="CP036426">
    <property type="protein sequence ID" value="QDV38950.1"/>
    <property type="molecule type" value="Genomic_DNA"/>
</dbReference>
<dbReference type="InterPro" id="IPR051792">
    <property type="entry name" value="GGT_bact"/>
</dbReference>
<dbReference type="PRINTS" id="PR01210">
    <property type="entry name" value="GGTRANSPTASE"/>
</dbReference>
<proteinExistence type="inferred from homology"/>
<accession>A0A518HDN9</accession>
<dbReference type="InterPro" id="IPR043137">
    <property type="entry name" value="GGT_ssub_C"/>
</dbReference>
<comment type="similarity">
    <text evidence="1">Belongs to the gamma-glutamyltransferase family.</text>
</comment>
<dbReference type="InterPro" id="IPR029055">
    <property type="entry name" value="Ntn_hydrolases_N"/>
</dbReference>
<protein>
    <submittedName>
        <fullName evidence="5">Acylase ACY 1</fullName>
    </submittedName>
</protein>
<gene>
    <name evidence="5" type="primary">acyI</name>
    <name evidence="5" type="ORF">ElP_69100</name>
</gene>
<dbReference type="Pfam" id="PF01019">
    <property type="entry name" value="G_glu_transpept"/>
    <property type="match status" value="1"/>
</dbReference>
<dbReference type="Proteomes" id="UP000317835">
    <property type="component" value="Chromosome"/>
</dbReference>
<evidence type="ECO:0000256" key="3">
    <source>
        <dbReference type="ARBA" id="ARBA00022801"/>
    </source>
</evidence>
<keyword evidence="4" id="KW-0865">Zymogen</keyword>
<dbReference type="RefSeq" id="WP_145277848.1">
    <property type="nucleotide sequence ID" value="NZ_CP036426.1"/>
</dbReference>
<organism evidence="5 6">
    <name type="scientific">Tautonia plasticadhaerens</name>
    <dbReference type="NCBI Taxonomy" id="2527974"/>
    <lineage>
        <taxon>Bacteria</taxon>
        <taxon>Pseudomonadati</taxon>
        <taxon>Planctomycetota</taxon>
        <taxon>Planctomycetia</taxon>
        <taxon>Isosphaerales</taxon>
        <taxon>Isosphaeraceae</taxon>
        <taxon>Tautonia</taxon>
    </lineage>
</organism>
<dbReference type="PANTHER" id="PTHR43199:SF1">
    <property type="entry name" value="GLUTATHIONE HYDROLASE PROENZYME"/>
    <property type="match status" value="1"/>
</dbReference>
<dbReference type="SUPFAM" id="SSF56235">
    <property type="entry name" value="N-terminal nucleophile aminohydrolases (Ntn hydrolases)"/>
    <property type="match status" value="1"/>
</dbReference>
<dbReference type="Gene3D" id="3.60.20.40">
    <property type="match status" value="1"/>
</dbReference>
<evidence type="ECO:0000256" key="1">
    <source>
        <dbReference type="ARBA" id="ARBA00009381"/>
    </source>
</evidence>
<dbReference type="PANTHER" id="PTHR43199">
    <property type="entry name" value="GLUTATHIONE HYDROLASE"/>
    <property type="match status" value="1"/>
</dbReference>
<reference evidence="5 6" key="1">
    <citation type="submission" date="2019-02" db="EMBL/GenBank/DDBJ databases">
        <title>Deep-cultivation of Planctomycetes and their phenomic and genomic characterization uncovers novel biology.</title>
        <authorList>
            <person name="Wiegand S."/>
            <person name="Jogler M."/>
            <person name="Boedeker C."/>
            <person name="Pinto D."/>
            <person name="Vollmers J."/>
            <person name="Rivas-Marin E."/>
            <person name="Kohn T."/>
            <person name="Peeters S.H."/>
            <person name="Heuer A."/>
            <person name="Rast P."/>
            <person name="Oberbeckmann S."/>
            <person name="Bunk B."/>
            <person name="Jeske O."/>
            <person name="Meyerdierks A."/>
            <person name="Storesund J.E."/>
            <person name="Kallscheuer N."/>
            <person name="Luecker S."/>
            <person name="Lage O.M."/>
            <person name="Pohl T."/>
            <person name="Merkel B.J."/>
            <person name="Hornburger P."/>
            <person name="Mueller R.-W."/>
            <person name="Bruemmer F."/>
            <person name="Labrenz M."/>
            <person name="Spormann A.M."/>
            <person name="Op den Camp H."/>
            <person name="Overmann J."/>
            <person name="Amann R."/>
            <person name="Jetten M.S.M."/>
            <person name="Mascher T."/>
            <person name="Medema M.H."/>
            <person name="Devos D.P."/>
            <person name="Kaster A.-K."/>
            <person name="Ovreas L."/>
            <person name="Rohde M."/>
            <person name="Galperin M.Y."/>
            <person name="Jogler C."/>
        </authorList>
    </citation>
    <scope>NUCLEOTIDE SEQUENCE [LARGE SCALE GENOMIC DNA]</scope>
    <source>
        <strain evidence="5 6">ElP</strain>
    </source>
</reference>